<dbReference type="PANTHER" id="PTHR44086">
    <property type="entry name" value="THIOSULFATE SULFURTRANSFERASE RDL2, MITOCHONDRIAL-RELATED"/>
    <property type="match status" value="1"/>
</dbReference>
<dbReference type="PROSITE" id="PS50206">
    <property type="entry name" value="RHODANESE_3"/>
    <property type="match status" value="1"/>
</dbReference>
<organism evidence="2">
    <name type="scientific">marine metagenome</name>
    <dbReference type="NCBI Taxonomy" id="408172"/>
    <lineage>
        <taxon>unclassified sequences</taxon>
        <taxon>metagenomes</taxon>
        <taxon>ecological metagenomes</taxon>
    </lineage>
</organism>
<dbReference type="InterPro" id="IPR001763">
    <property type="entry name" value="Rhodanese-like_dom"/>
</dbReference>
<feature type="domain" description="Rhodanese" evidence="1">
    <location>
        <begin position="22"/>
        <end position="119"/>
    </location>
</feature>
<protein>
    <recommendedName>
        <fullName evidence="1">Rhodanese domain-containing protein</fullName>
    </recommendedName>
</protein>
<dbReference type="PANTHER" id="PTHR44086:SF13">
    <property type="entry name" value="THIOSULFATE SULFURTRANSFERASE PSPE"/>
    <property type="match status" value="1"/>
</dbReference>
<dbReference type="InterPro" id="IPR036873">
    <property type="entry name" value="Rhodanese-like_dom_sf"/>
</dbReference>
<dbReference type="CDD" id="cd01447">
    <property type="entry name" value="Polysulfide_ST"/>
    <property type="match status" value="1"/>
</dbReference>
<dbReference type="AlphaFoldDB" id="A0A381PR75"/>
<sequence length="129" mass="14304">MVEAAKEEIDNISPTEAARRASEDGALIVDIRDVREMQRDGAIPGAMHAPRGMLEFWVSPDSPYAKEIFGEDREFVLCCAGGMRSALSAKTLQDMGLARISHVETGFGGWKADDMPIETYEEWKANRAR</sequence>
<gene>
    <name evidence="2" type="ORF">METZ01_LOCUS21383</name>
</gene>
<reference evidence="2" key="1">
    <citation type="submission" date="2018-05" db="EMBL/GenBank/DDBJ databases">
        <authorList>
            <person name="Lanie J.A."/>
            <person name="Ng W.-L."/>
            <person name="Kazmierczak K.M."/>
            <person name="Andrzejewski T.M."/>
            <person name="Davidsen T.M."/>
            <person name="Wayne K.J."/>
            <person name="Tettelin H."/>
            <person name="Glass J.I."/>
            <person name="Rusch D."/>
            <person name="Podicherti R."/>
            <person name="Tsui H.-C.T."/>
            <person name="Winkler M.E."/>
        </authorList>
    </citation>
    <scope>NUCLEOTIDE SEQUENCE</scope>
</reference>
<dbReference type="SMART" id="SM00450">
    <property type="entry name" value="RHOD"/>
    <property type="match status" value="1"/>
</dbReference>
<evidence type="ECO:0000313" key="2">
    <source>
        <dbReference type="EMBL" id="SUZ68529.1"/>
    </source>
</evidence>
<dbReference type="GO" id="GO:0004792">
    <property type="term" value="F:thiosulfate-cyanide sulfurtransferase activity"/>
    <property type="evidence" value="ECO:0007669"/>
    <property type="project" value="TreeGrafter"/>
</dbReference>
<proteinExistence type="predicted"/>
<name>A0A381PR75_9ZZZZ</name>
<evidence type="ECO:0000259" key="1">
    <source>
        <dbReference type="PROSITE" id="PS50206"/>
    </source>
</evidence>
<dbReference type="Gene3D" id="3.40.250.10">
    <property type="entry name" value="Rhodanese-like domain"/>
    <property type="match status" value="1"/>
</dbReference>
<dbReference type="EMBL" id="UINC01001039">
    <property type="protein sequence ID" value="SUZ68529.1"/>
    <property type="molecule type" value="Genomic_DNA"/>
</dbReference>
<dbReference type="Pfam" id="PF00581">
    <property type="entry name" value="Rhodanese"/>
    <property type="match status" value="1"/>
</dbReference>
<accession>A0A381PR75</accession>
<dbReference type="SUPFAM" id="SSF52821">
    <property type="entry name" value="Rhodanese/Cell cycle control phosphatase"/>
    <property type="match status" value="1"/>
</dbReference>